<protein>
    <submittedName>
        <fullName evidence="4">DUF1593 domain-containing protein</fullName>
    </submittedName>
</protein>
<evidence type="ECO:0000259" key="2">
    <source>
        <dbReference type="Pfam" id="PF07632"/>
    </source>
</evidence>
<comment type="caution">
    <text evidence="4">The sequence shown here is derived from an EMBL/GenBank/DDBJ whole genome shotgun (WGS) entry which is preliminary data.</text>
</comment>
<dbReference type="InterPro" id="IPR036452">
    <property type="entry name" value="Ribo_hydro-like"/>
</dbReference>
<dbReference type="RefSeq" id="WP_166693551.1">
    <property type="nucleotide sequence ID" value="NZ_WAEL01000009.1"/>
</dbReference>
<reference evidence="5" key="2">
    <citation type="submission" date="2023-07" db="EMBL/GenBank/DDBJ databases">
        <authorList>
            <person name="Jung D.-H."/>
        </authorList>
    </citation>
    <scope>NUCLEOTIDE SEQUENCE [LARGE SCALE GENOMIC DNA]</scope>
    <source>
        <strain evidence="5">JA-25</strain>
    </source>
</reference>
<keyword evidence="5" id="KW-1185">Reference proteome</keyword>
<name>A0ABX0QPN7_9BACT</name>
<dbReference type="SUPFAM" id="SSF53590">
    <property type="entry name" value="Nucleoside hydrolase"/>
    <property type="match status" value="1"/>
</dbReference>
<feature type="signal peptide" evidence="1">
    <location>
        <begin position="1"/>
        <end position="19"/>
    </location>
</feature>
<feature type="domain" description="Cellulose-binding Sde182 nucleoside hydrolase-like" evidence="2">
    <location>
        <begin position="28"/>
        <end position="272"/>
    </location>
</feature>
<accession>A0ABX0QPN7</accession>
<gene>
    <name evidence="4" type="ORF">F7231_21910</name>
</gene>
<dbReference type="Gene3D" id="3.90.245.10">
    <property type="entry name" value="Ribonucleoside hydrolase-like"/>
    <property type="match status" value="1"/>
</dbReference>
<reference evidence="5" key="1">
    <citation type="submission" date="2019-09" db="EMBL/GenBank/DDBJ databases">
        <authorList>
            <person name="Jung D.-H."/>
        </authorList>
    </citation>
    <scope>NUCLEOTIDE SEQUENCE [LARGE SCALE GENOMIC DNA]</scope>
    <source>
        <strain evidence="5">JA-25</strain>
    </source>
</reference>
<evidence type="ECO:0000313" key="5">
    <source>
        <dbReference type="Proteomes" id="UP000606008"/>
    </source>
</evidence>
<feature type="domain" description="DUF5060" evidence="3">
    <location>
        <begin position="293"/>
        <end position="358"/>
    </location>
</feature>
<dbReference type="EMBL" id="WAEL01000009">
    <property type="protein sequence ID" value="NID12842.1"/>
    <property type="molecule type" value="Genomic_DNA"/>
</dbReference>
<evidence type="ECO:0000313" key="4">
    <source>
        <dbReference type="EMBL" id="NID12842.1"/>
    </source>
</evidence>
<dbReference type="InterPro" id="IPR011483">
    <property type="entry name" value="Sde182_NH-like"/>
</dbReference>
<organism evidence="4 5">
    <name type="scientific">Fibrivirga algicola</name>
    <dbReference type="NCBI Taxonomy" id="2950420"/>
    <lineage>
        <taxon>Bacteria</taxon>
        <taxon>Pseudomonadati</taxon>
        <taxon>Bacteroidota</taxon>
        <taxon>Cytophagia</taxon>
        <taxon>Cytophagales</taxon>
        <taxon>Spirosomataceae</taxon>
        <taxon>Fibrivirga</taxon>
    </lineage>
</organism>
<dbReference type="Pfam" id="PF07632">
    <property type="entry name" value="Sde182_NH-like"/>
    <property type="match status" value="1"/>
</dbReference>
<sequence>MRHWLLLGIAALFPLKLLAQQPEPVKPRILVSTDIGGSDPDDNQSMAHLMMYSDRFEIEGVVSSPSYGGGSKQELLRMIDLYEKDYPKLAAHNPNLNTPAYLRSVSKQGYRGIAPFRGYASSTEGSEWIVQCARKKSDKMLWVLVWGGLEDLAQALHDAPDIMNKIRVYWIGGPNKKWGANSYSYIASTFPDLFFIENNASYRGFFSNTGSRSRFNSNNYFANYIKSWGNLGDDFDNNHYKGNVKMGDTPSLLYMMDGDPENPLKDSWGGRFERFTSSPRFVYTQPTTLKDTAHVYALLEFHFKGPAINIPIGSPCFDMTISASFGHNTWQGYYLGSGEYAIRYAHKQAGTFTYKLSSSIPALNDIQGVLVVDNKWPGPLMPSSYKLGQNWYTDVASPEAFDNGWQGAKTVRDHREEVLSDWAKRWEWLK</sequence>
<keyword evidence="1" id="KW-0732">Signal</keyword>
<dbReference type="InterPro" id="IPR032260">
    <property type="entry name" value="DUF5060"/>
</dbReference>
<evidence type="ECO:0000259" key="3">
    <source>
        <dbReference type="Pfam" id="PF16586"/>
    </source>
</evidence>
<evidence type="ECO:0000256" key="1">
    <source>
        <dbReference type="SAM" id="SignalP"/>
    </source>
</evidence>
<proteinExistence type="predicted"/>
<dbReference type="Pfam" id="PF16586">
    <property type="entry name" value="DUF5060"/>
    <property type="match status" value="1"/>
</dbReference>
<dbReference type="Proteomes" id="UP000606008">
    <property type="component" value="Unassembled WGS sequence"/>
</dbReference>
<feature type="chain" id="PRO_5045106562" evidence="1">
    <location>
        <begin position="20"/>
        <end position="430"/>
    </location>
</feature>